<protein>
    <recommendedName>
        <fullName evidence="3">DUF3581 family protein</fullName>
    </recommendedName>
</protein>
<accession>A0A8J2U4E1</accession>
<dbReference type="Proteomes" id="UP000619743">
    <property type="component" value="Unassembled WGS sequence"/>
</dbReference>
<gene>
    <name evidence="1" type="ORF">GCM10011369_15580</name>
</gene>
<dbReference type="InterPro" id="IPR021974">
    <property type="entry name" value="DUF3581"/>
</dbReference>
<dbReference type="EMBL" id="BMDX01000006">
    <property type="protein sequence ID" value="GGA74635.1"/>
    <property type="molecule type" value="Genomic_DNA"/>
</dbReference>
<dbReference type="RefSeq" id="WP_087505450.1">
    <property type="nucleotide sequence ID" value="NZ_BMDX01000006.1"/>
</dbReference>
<organism evidence="1 2">
    <name type="scientific">Neiella marina</name>
    <dbReference type="NCBI Taxonomy" id="508461"/>
    <lineage>
        <taxon>Bacteria</taxon>
        <taxon>Pseudomonadati</taxon>
        <taxon>Pseudomonadota</taxon>
        <taxon>Gammaproteobacteria</taxon>
        <taxon>Alteromonadales</taxon>
        <taxon>Echinimonadaceae</taxon>
        <taxon>Neiella</taxon>
    </lineage>
</organism>
<evidence type="ECO:0008006" key="3">
    <source>
        <dbReference type="Google" id="ProtNLM"/>
    </source>
</evidence>
<dbReference type="OrthoDB" id="5892138at2"/>
<reference evidence="2" key="1">
    <citation type="journal article" date="2019" name="Int. J. Syst. Evol. Microbiol.">
        <title>The Global Catalogue of Microorganisms (GCM) 10K type strain sequencing project: providing services to taxonomists for standard genome sequencing and annotation.</title>
        <authorList>
            <consortium name="The Broad Institute Genomics Platform"/>
            <consortium name="The Broad Institute Genome Sequencing Center for Infectious Disease"/>
            <person name="Wu L."/>
            <person name="Ma J."/>
        </authorList>
    </citation>
    <scope>NUCLEOTIDE SEQUENCE [LARGE SCALE GENOMIC DNA]</scope>
    <source>
        <strain evidence="2">CGMCC 1.10130</strain>
    </source>
</reference>
<proteinExistence type="predicted"/>
<name>A0A8J2U4E1_9GAMM</name>
<evidence type="ECO:0000313" key="2">
    <source>
        <dbReference type="Proteomes" id="UP000619743"/>
    </source>
</evidence>
<dbReference type="AlphaFoldDB" id="A0A8J2U4E1"/>
<dbReference type="Pfam" id="PF12119">
    <property type="entry name" value="DUF3581"/>
    <property type="match status" value="1"/>
</dbReference>
<comment type="caution">
    <text evidence="1">The sequence shown here is derived from an EMBL/GenBank/DDBJ whole genome shotgun (WGS) entry which is preliminary data.</text>
</comment>
<evidence type="ECO:0000313" key="1">
    <source>
        <dbReference type="EMBL" id="GGA74635.1"/>
    </source>
</evidence>
<sequence length="237" mass="26605">MVLETFYQRQLDSVTISAEQASRFAKRIAGDFNPIHDADAKRFCVPGDLLFAIVLNEYGIQAHMDFKFEGMLGAGRTIVLPQRESAAIAICDKESGKVYLNVNSDGENRPYCPAVETLIRNYVAFSGQNFPYILVPLMERHGVMINPARPLVMYESMSLQLNQLNFTNPELSLANTELQVNGKRGDAFLHFHIHDQGELIGTGRKKMVLSGLRDFCADQMAAMEQAYLQRKEALPND</sequence>
<keyword evidence="2" id="KW-1185">Reference proteome</keyword>